<dbReference type="InterPro" id="IPR043129">
    <property type="entry name" value="ATPase_NBD"/>
</dbReference>
<gene>
    <name evidence="6" type="ORF">DI536_07680</name>
</gene>
<dbReference type="GO" id="GO:0140662">
    <property type="term" value="F:ATP-dependent protein folding chaperone"/>
    <property type="evidence" value="ECO:0007669"/>
    <property type="project" value="InterPro"/>
</dbReference>
<sequence>MSVRLPFASAEELLGKYGSNLTRGGIYLRSRSLKNPGTPVLLEIKLESGARVLYASAVVSYVTGNKSEGVPGMGFKFITLDAASRRFLESAAAVMPHARSSEPPVPKNVGPIDSSFDAIPPEAPPASQAQAALPSELAGRLLVAGDSSAVKAPVFEPAPEPPKTGPIIGIDLGTSNSCAAIVKDGQPQMLTWKDGQALVPSIVALTPRGQLVVGAAAKSQLTTNPKWAVYGFKRLIGRPADSEEVRELLKRFPYEVVPTDDGECAVKLGDRAYRLEELSALVLREIKQLAEARLGEPVHRAVITVPAWYSERQREAVREAGRLAGFHVERIVNEPTAAALAWGSSRKKPQRVLVYDLGGGTFDASVLEYTEAVYEVKSTGGDTFLGGIDFDSAIVAQLLADFEARTDTIFTDRVAVQRVYDAAERAKMALSNLKEARIHVPFVAVVEGKPIDLDVTLTRAQLEKLTRNIVDRTMEVCQEVLKTRGLRADQIDEIVLVGGQSRAPLVQERIALLFGRQPVTVGNPEEAVALGAALLADALDKKAGLLLIDVLPMSIGIGLPGGKFHPILSRNTPLPATRKYRMVTTRENQKSLELTVFQGEHPRAAKNTWLGTFKVPNLPLAPRGAVAVELTFELSNECLLTISAREESTGEEIVSAFATRDTPAAVKEQVRALEEDTDPEVDVFRPRGVLGWLKRVFS</sequence>
<dbReference type="InterPro" id="IPR029047">
    <property type="entry name" value="HSP70_peptide-bd_sf"/>
</dbReference>
<evidence type="ECO:0000256" key="5">
    <source>
        <dbReference type="RuleBase" id="RU003322"/>
    </source>
</evidence>
<dbReference type="PRINTS" id="PR00301">
    <property type="entry name" value="HEATSHOCK70"/>
</dbReference>
<dbReference type="Pfam" id="PF00012">
    <property type="entry name" value="HSP70"/>
    <property type="match status" value="1"/>
</dbReference>
<dbReference type="Gene3D" id="3.90.640.10">
    <property type="entry name" value="Actin, Chain A, domain 4"/>
    <property type="match status" value="1"/>
</dbReference>
<protein>
    <submittedName>
        <fullName evidence="6">TIGR02266 family protein</fullName>
    </submittedName>
</protein>
<keyword evidence="2 5" id="KW-0547">Nucleotide-binding</keyword>
<dbReference type="InterPro" id="IPR013126">
    <property type="entry name" value="Hsp_70_fam"/>
</dbReference>
<dbReference type="SUPFAM" id="SSF53067">
    <property type="entry name" value="Actin-like ATPase domain"/>
    <property type="match status" value="2"/>
</dbReference>
<organism evidence="6 7">
    <name type="scientific">Archangium gephyra</name>
    <dbReference type="NCBI Taxonomy" id="48"/>
    <lineage>
        <taxon>Bacteria</taxon>
        <taxon>Pseudomonadati</taxon>
        <taxon>Myxococcota</taxon>
        <taxon>Myxococcia</taxon>
        <taxon>Myxococcales</taxon>
        <taxon>Cystobacterineae</taxon>
        <taxon>Archangiaceae</taxon>
        <taxon>Archangium</taxon>
    </lineage>
</organism>
<dbReference type="Gene3D" id="2.60.34.10">
    <property type="entry name" value="Substrate Binding Domain Of DNAk, Chain A, domain 1"/>
    <property type="match status" value="1"/>
</dbReference>
<dbReference type="Gene3D" id="3.30.420.40">
    <property type="match status" value="2"/>
</dbReference>
<keyword evidence="4" id="KW-0143">Chaperone</keyword>
<comment type="similarity">
    <text evidence="1 5">Belongs to the heat shock protein 70 family.</text>
</comment>
<dbReference type="PROSITE" id="PS00297">
    <property type="entry name" value="HSP70_1"/>
    <property type="match status" value="1"/>
</dbReference>
<dbReference type="InterPro" id="IPR018181">
    <property type="entry name" value="Heat_shock_70_CS"/>
</dbReference>
<accession>A0A2W5V487</accession>
<dbReference type="PANTHER" id="PTHR19375">
    <property type="entry name" value="HEAT SHOCK PROTEIN 70KDA"/>
    <property type="match status" value="1"/>
</dbReference>
<dbReference type="PROSITE" id="PS00329">
    <property type="entry name" value="HSP70_2"/>
    <property type="match status" value="1"/>
</dbReference>
<dbReference type="AlphaFoldDB" id="A0A2W5V487"/>
<reference evidence="6 7" key="1">
    <citation type="submission" date="2017-08" db="EMBL/GenBank/DDBJ databases">
        <title>Infants hospitalized years apart are colonized by the same room-sourced microbial strains.</title>
        <authorList>
            <person name="Brooks B."/>
            <person name="Olm M.R."/>
            <person name="Firek B.A."/>
            <person name="Baker R."/>
            <person name="Thomas B.C."/>
            <person name="Morowitz M.J."/>
            <person name="Banfield J.F."/>
        </authorList>
    </citation>
    <scope>NUCLEOTIDE SEQUENCE [LARGE SCALE GENOMIC DNA]</scope>
    <source>
        <strain evidence="6">S2_003_000_R2_14</strain>
    </source>
</reference>
<evidence type="ECO:0000256" key="3">
    <source>
        <dbReference type="ARBA" id="ARBA00022840"/>
    </source>
</evidence>
<dbReference type="Proteomes" id="UP000249061">
    <property type="component" value="Unassembled WGS sequence"/>
</dbReference>
<evidence type="ECO:0000313" key="7">
    <source>
        <dbReference type="Proteomes" id="UP000249061"/>
    </source>
</evidence>
<keyword evidence="3 5" id="KW-0067">ATP-binding</keyword>
<evidence type="ECO:0000313" key="6">
    <source>
        <dbReference type="EMBL" id="PZR16188.1"/>
    </source>
</evidence>
<evidence type="ECO:0000256" key="2">
    <source>
        <dbReference type="ARBA" id="ARBA00022741"/>
    </source>
</evidence>
<dbReference type="SUPFAM" id="SSF100920">
    <property type="entry name" value="Heat shock protein 70kD (HSP70), peptide-binding domain"/>
    <property type="match status" value="1"/>
</dbReference>
<evidence type="ECO:0000256" key="4">
    <source>
        <dbReference type="ARBA" id="ARBA00023186"/>
    </source>
</evidence>
<evidence type="ECO:0000256" key="1">
    <source>
        <dbReference type="ARBA" id="ARBA00007381"/>
    </source>
</evidence>
<name>A0A2W5V487_9BACT</name>
<dbReference type="EMBL" id="QFQP01000004">
    <property type="protein sequence ID" value="PZR16188.1"/>
    <property type="molecule type" value="Genomic_DNA"/>
</dbReference>
<dbReference type="GO" id="GO:0005524">
    <property type="term" value="F:ATP binding"/>
    <property type="evidence" value="ECO:0007669"/>
    <property type="project" value="UniProtKB-KW"/>
</dbReference>
<dbReference type="FunFam" id="3.90.640.10:FF:000003">
    <property type="entry name" value="Molecular chaperone DnaK"/>
    <property type="match status" value="1"/>
</dbReference>
<dbReference type="Gene3D" id="2.40.10.220">
    <property type="entry name" value="predicted glycosyltransferase like domains"/>
    <property type="match status" value="1"/>
</dbReference>
<comment type="caution">
    <text evidence="6">The sequence shown here is derived from an EMBL/GenBank/DDBJ whole genome shotgun (WGS) entry which is preliminary data.</text>
</comment>
<proteinExistence type="inferred from homology"/>